<dbReference type="Gene3D" id="1.20.120.680">
    <property type="entry name" value="Formiminotetrahydrofolate cyclodeaminase monomer, up-and-down helical bundle"/>
    <property type="match status" value="1"/>
</dbReference>
<gene>
    <name evidence="3" type="ORF">KK078_22950</name>
</gene>
<dbReference type="PANTHER" id="PTHR43236">
    <property type="entry name" value="ANTITOXIN HIGA1"/>
    <property type="match status" value="1"/>
</dbReference>
<dbReference type="Proteomes" id="UP001319180">
    <property type="component" value="Unassembled WGS sequence"/>
</dbReference>
<feature type="domain" description="Cyclodeaminase/cyclohydrolase" evidence="1">
    <location>
        <begin position="11"/>
        <end position="184"/>
    </location>
</feature>
<dbReference type="EMBL" id="JAHESC010000041">
    <property type="protein sequence ID" value="MBT1689442.1"/>
    <property type="molecule type" value="Genomic_DNA"/>
</dbReference>
<evidence type="ECO:0000313" key="3">
    <source>
        <dbReference type="EMBL" id="MBT1689442.1"/>
    </source>
</evidence>
<evidence type="ECO:0000259" key="2">
    <source>
        <dbReference type="Pfam" id="PF06114"/>
    </source>
</evidence>
<accession>A0AAP2DHG0</accession>
<dbReference type="SUPFAM" id="SSF101262">
    <property type="entry name" value="Methenyltetrahydrofolate cyclohydrolase-like"/>
    <property type="match status" value="1"/>
</dbReference>
<evidence type="ECO:0000313" key="4">
    <source>
        <dbReference type="Proteomes" id="UP001319180"/>
    </source>
</evidence>
<dbReference type="AlphaFoldDB" id="A0AAP2DHG0"/>
<dbReference type="InterPro" id="IPR036178">
    <property type="entry name" value="Formintransfe-cycloase-like_sf"/>
</dbReference>
<dbReference type="Gene3D" id="1.10.10.2910">
    <property type="match status" value="1"/>
</dbReference>
<organism evidence="3 4">
    <name type="scientific">Dawidia soli</name>
    <dbReference type="NCBI Taxonomy" id="2782352"/>
    <lineage>
        <taxon>Bacteria</taxon>
        <taxon>Pseudomonadati</taxon>
        <taxon>Bacteroidota</taxon>
        <taxon>Cytophagia</taxon>
        <taxon>Cytophagales</taxon>
        <taxon>Chryseotaleaceae</taxon>
        <taxon>Dawidia</taxon>
    </lineage>
</organism>
<dbReference type="PANTHER" id="PTHR43236:SF2">
    <property type="entry name" value="BLL0069 PROTEIN"/>
    <property type="match status" value="1"/>
</dbReference>
<dbReference type="InterPro" id="IPR052345">
    <property type="entry name" value="Rad_response_metalloprotease"/>
</dbReference>
<dbReference type="GO" id="GO:0003824">
    <property type="term" value="F:catalytic activity"/>
    <property type="evidence" value="ECO:0007669"/>
    <property type="project" value="InterPro"/>
</dbReference>
<dbReference type="Pfam" id="PF04961">
    <property type="entry name" value="FTCD_C"/>
    <property type="match status" value="1"/>
</dbReference>
<protein>
    <submittedName>
        <fullName evidence="3">Cyclodeaminase/cyclohydrolase family protein</fullName>
    </submittedName>
</protein>
<reference evidence="3 4" key="1">
    <citation type="submission" date="2021-05" db="EMBL/GenBank/DDBJ databases">
        <title>A Polyphasic approach of four new species of the genus Ohtaekwangia: Ohtaekwangia histidinii sp. nov., Ohtaekwangia cretensis sp. nov., Ohtaekwangia indiensis sp. nov., Ohtaekwangia reichenbachii sp. nov. from diverse environment.</title>
        <authorList>
            <person name="Octaviana S."/>
        </authorList>
    </citation>
    <scope>NUCLEOTIDE SEQUENCE [LARGE SCALE GENOMIC DNA]</scope>
    <source>
        <strain evidence="3 4">PWU37</strain>
    </source>
</reference>
<dbReference type="InterPro" id="IPR007044">
    <property type="entry name" value="Cyclodeamin/CycHdrlase"/>
</dbReference>
<sequence length="470" mass="53152">MEGKLLDHKANDLLELFGAGRPTPGSGSAASLQAMLSAKLILTVIKLTGKDKFKPTYDNVLPELRRRELDINDRIYPELENLFQQDSDKFDEYIRAYKEWEAEKNPEKREHLHRIKLDRLAEATENTVAIAQFSVGLAEVGEFIFKNAFKDVRGDSAVALSGAIAALAGCISIVELNLVSFTSRDEWSCEVQEEISMLKIKHRELLGKAAECAGLLEKENADIHHQAFLKIVTDLRSGKWEELTTSESSIEKLARDVQNVLWMYRDLIWKKDVPENYIDVLKPEVAINRLLGYQFGYASLGRFVAEDGREYEAAGEIDKGRRVVRVSGDMRPSVRNFTAAHELGHALLHSGNVLHRDRPLDGSDENKDVREKQADKFAAFFLMPGTLVTSYFYELFGMDRFVADENTVFKLRGGVPSAFRKRIEEIGGLAYYLATVEYFNGRSFNSLAKIFNVSRKAMAIRLKELGLVEE</sequence>
<dbReference type="Pfam" id="PF06114">
    <property type="entry name" value="Peptidase_M78"/>
    <property type="match status" value="1"/>
</dbReference>
<keyword evidence="4" id="KW-1185">Reference proteome</keyword>
<name>A0AAP2DHG0_9BACT</name>
<evidence type="ECO:0000259" key="1">
    <source>
        <dbReference type="Pfam" id="PF04961"/>
    </source>
</evidence>
<comment type="caution">
    <text evidence="3">The sequence shown here is derived from an EMBL/GenBank/DDBJ whole genome shotgun (WGS) entry which is preliminary data.</text>
</comment>
<proteinExistence type="predicted"/>
<feature type="domain" description="IrrE N-terminal-like" evidence="2">
    <location>
        <begin position="316"/>
        <end position="395"/>
    </location>
</feature>
<dbReference type="InterPro" id="IPR010359">
    <property type="entry name" value="IrrE_HExxH"/>
</dbReference>